<sequence length="55" mass="5784">MVAAGAGMGAPLDLAPGIYLFEIGWKLPSDIGNVVQGDSVTFIIEFVLQQGSYPE</sequence>
<organism evidence="1">
    <name type="scientific">marine sediment metagenome</name>
    <dbReference type="NCBI Taxonomy" id="412755"/>
    <lineage>
        <taxon>unclassified sequences</taxon>
        <taxon>metagenomes</taxon>
        <taxon>ecological metagenomes</taxon>
    </lineage>
</organism>
<dbReference type="AlphaFoldDB" id="X1IV28"/>
<comment type="caution">
    <text evidence="1">The sequence shown here is derived from an EMBL/GenBank/DDBJ whole genome shotgun (WGS) entry which is preliminary data.</text>
</comment>
<accession>X1IV28</accession>
<protein>
    <submittedName>
        <fullName evidence="1">Uncharacterized protein</fullName>
    </submittedName>
</protein>
<evidence type="ECO:0000313" key="1">
    <source>
        <dbReference type="EMBL" id="GAH85552.1"/>
    </source>
</evidence>
<reference evidence="1" key="1">
    <citation type="journal article" date="2014" name="Front. Microbiol.">
        <title>High frequency of phylogenetically diverse reductive dehalogenase-homologous genes in deep subseafloor sedimentary metagenomes.</title>
        <authorList>
            <person name="Kawai M."/>
            <person name="Futagami T."/>
            <person name="Toyoda A."/>
            <person name="Takaki Y."/>
            <person name="Nishi S."/>
            <person name="Hori S."/>
            <person name="Arai W."/>
            <person name="Tsubouchi T."/>
            <person name="Morono Y."/>
            <person name="Uchiyama I."/>
            <person name="Ito T."/>
            <person name="Fujiyama A."/>
            <person name="Inagaki F."/>
            <person name="Takami H."/>
        </authorList>
    </citation>
    <scope>NUCLEOTIDE SEQUENCE</scope>
    <source>
        <strain evidence="1">Expedition CK06-06</strain>
    </source>
</reference>
<proteinExistence type="predicted"/>
<gene>
    <name evidence="1" type="ORF">S03H2_63517</name>
</gene>
<dbReference type="EMBL" id="BARU01041169">
    <property type="protein sequence ID" value="GAH85552.1"/>
    <property type="molecule type" value="Genomic_DNA"/>
</dbReference>
<name>X1IV28_9ZZZZ</name>